<evidence type="ECO:0000313" key="2">
    <source>
        <dbReference type="EMBL" id="KXZ41519.1"/>
    </source>
</evidence>
<feature type="region of interest" description="Disordered" evidence="1">
    <location>
        <begin position="628"/>
        <end position="652"/>
    </location>
</feature>
<proteinExistence type="predicted"/>
<gene>
    <name evidence="2" type="ORF">GPECTOR_417g273</name>
</gene>
<feature type="compositionally biased region" description="Gly residues" evidence="1">
    <location>
        <begin position="641"/>
        <end position="652"/>
    </location>
</feature>
<accession>A0A150FV94</accession>
<dbReference type="EMBL" id="LSYV01000414">
    <property type="protein sequence ID" value="KXZ41519.1"/>
    <property type="molecule type" value="Genomic_DNA"/>
</dbReference>
<evidence type="ECO:0000256" key="1">
    <source>
        <dbReference type="SAM" id="MobiDB-lite"/>
    </source>
</evidence>
<sequence length="839" mass="85278">MLRHSLSVPTRGLGDMGFAIDRRSVTIALALVQSRVCSRFAGQAAKMCAALDLGAGAHARAKWAGQALQQIKEHVVVVMGQTMSPITGSHNCTEPEASAALERLRKLLADEIICSGLLEHWARLLLLAASACPKSDASLQTRLEVGWGGMCIICKLFYENCGDALCLLLPSSPCLSYFIACQTISACADLNEGGETYGMPPADRRPPPPPTAVEVAERHETLLSWLAVWADTVVLERCRLAAAVTGAAADGSAPVATGRLQTLYRRELSRLEQRQAELEPEAGPSDVAALADEVMAARQRLELSAGAPPLNTAAGFEVCMRLAEAEAASGGAAAARQLEGAAARRPPGARPGALSRVESLQLALRSLRCARVMLAGKSVLQLPSLSPALCSRLGRLWRATVATATAVLTTPVADSDQLAAAHQVRQQTGSLLATLSVPDGPASPPGPDMAAALAAGYLPCLTAYLRAAWRPGDGAGALVDVSHLELKAAVSAQLLTYGEAREALSLVAALADLLREHAAAIASSGPAAAAAGRPATPRADWVLKTASVTKHASDTAVLVLASHRSGRAIPVVVSALVAVVLPEAARVLLELRPLARGSDDKYGIEGSLASLLSVVPLLAAAAARAAGSGSEGDSGREAAGGNSGNVGGVGRGDGGSAGVGGSVASGTVGSTSGSGVGAADGDVASWRQLLLVELRLPALLGAAMEQLDGASHAAGARSDGGDGAAERTTALDLVTARALAALAAWAPGELARMVAAADRTAAAGRGRGGTPPTTALLRSVLGPGAAVPRPKLLEAVEAACGGAGLRDPAQLCNEPWGPWWSSAGTLLPPTRARVLLASG</sequence>
<dbReference type="AlphaFoldDB" id="A0A150FV94"/>
<organism evidence="2 3">
    <name type="scientific">Gonium pectorale</name>
    <name type="common">Green alga</name>
    <dbReference type="NCBI Taxonomy" id="33097"/>
    <lineage>
        <taxon>Eukaryota</taxon>
        <taxon>Viridiplantae</taxon>
        <taxon>Chlorophyta</taxon>
        <taxon>core chlorophytes</taxon>
        <taxon>Chlorophyceae</taxon>
        <taxon>CS clade</taxon>
        <taxon>Chlamydomonadales</taxon>
        <taxon>Volvocaceae</taxon>
        <taxon>Gonium</taxon>
    </lineage>
</organism>
<comment type="caution">
    <text evidence="2">The sequence shown here is derived from an EMBL/GenBank/DDBJ whole genome shotgun (WGS) entry which is preliminary data.</text>
</comment>
<evidence type="ECO:0000313" key="3">
    <source>
        <dbReference type="Proteomes" id="UP000075714"/>
    </source>
</evidence>
<protein>
    <submittedName>
        <fullName evidence="2">Uncharacterized protein</fullName>
    </submittedName>
</protein>
<dbReference type="Proteomes" id="UP000075714">
    <property type="component" value="Unassembled WGS sequence"/>
</dbReference>
<reference evidence="3" key="1">
    <citation type="journal article" date="2016" name="Nat. Commun.">
        <title>The Gonium pectorale genome demonstrates co-option of cell cycle regulation during the evolution of multicellularity.</title>
        <authorList>
            <person name="Hanschen E.R."/>
            <person name="Marriage T.N."/>
            <person name="Ferris P.J."/>
            <person name="Hamaji T."/>
            <person name="Toyoda A."/>
            <person name="Fujiyama A."/>
            <person name="Neme R."/>
            <person name="Noguchi H."/>
            <person name="Minakuchi Y."/>
            <person name="Suzuki M."/>
            <person name="Kawai-Toyooka H."/>
            <person name="Smith D.R."/>
            <person name="Sparks H."/>
            <person name="Anderson J."/>
            <person name="Bakaric R."/>
            <person name="Luria V."/>
            <person name="Karger A."/>
            <person name="Kirschner M.W."/>
            <person name="Durand P.M."/>
            <person name="Michod R.E."/>
            <person name="Nozaki H."/>
            <person name="Olson B.J."/>
        </authorList>
    </citation>
    <scope>NUCLEOTIDE SEQUENCE [LARGE SCALE GENOMIC DNA]</scope>
    <source>
        <strain evidence="3">NIES-2863</strain>
    </source>
</reference>
<name>A0A150FV94_GONPE</name>
<keyword evidence="3" id="KW-1185">Reference proteome</keyword>